<evidence type="ECO:0000256" key="2">
    <source>
        <dbReference type="ARBA" id="ARBA00022737"/>
    </source>
</evidence>
<evidence type="ECO:0000313" key="7">
    <source>
        <dbReference type="Proteomes" id="UP000215902"/>
    </source>
</evidence>
<dbReference type="SMART" id="SM00320">
    <property type="entry name" value="WD40"/>
    <property type="match status" value="2"/>
</dbReference>
<dbReference type="InterPro" id="IPR001680">
    <property type="entry name" value="WD40_rpt"/>
</dbReference>
<dbReference type="PANTHER" id="PTHR44019">
    <property type="entry name" value="WD REPEAT-CONTAINING PROTEIN 55"/>
    <property type="match status" value="1"/>
</dbReference>
<dbReference type="OrthoDB" id="10264588at2759"/>
<evidence type="ECO:0000313" key="6">
    <source>
        <dbReference type="EMBL" id="PAA75880.1"/>
    </source>
</evidence>
<gene>
    <name evidence="6" type="ORF">BOX15_Mlig012063g1</name>
</gene>
<dbReference type="PROSITE" id="PS50294">
    <property type="entry name" value="WD_REPEATS_REGION"/>
    <property type="match status" value="2"/>
</dbReference>
<dbReference type="InterPro" id="IPR050505">
    <property type="entry name" value="WDR55/POC1"/>
</dbReference>
<evidence type="ECO:0000256" key="5">
    <source>
        <dbReference type="SAM" id="MobiDB-lite"/>
    </source>
</evidence>
<dbReference type="PANTHER" id="PTHR44019:SF8">
    <property type="entry name" value="POC1 CENTRIOLAR PROTEIN HOMOLOG"/>
    <property type="match status" value="1"/>
</dbReference>
<dbReference type="InterPro" id="IPR036322">
    <property type="entry name" value="WD40_repeat_dom_sf"/>
</dbReference>
<proteinExistence type="predicted"/>
<feature type="region of interest" description="Disordered" evidence="5">
    <location>
        <begin position="89"/>
        <end position="191"/>
    </location>
</feature>
<feature type="compositionally biased region" description="Polar residues" evidence="5">
    <location>
        <begin position="180"/>
        <end position="189"/>
    </location>
</feature>
<feature type="repeat" description="WD" evidence="3">
    <location>
        <begin position="50"/>
        <end position="81"/>
    </location>
</feature>
<evidence type="ECO:0000256" key="1">
    <source>
        <dbReference type="ARBA" id="ARBA00022574"/>
    </source>
</evidence>
<dbReference type="PROSITE" id="PS50082">
    <property type="entry name" value="WD_REPEATS_2"/>
    <property type="match status" value="2"/>
</dbReference>
<keyword evidence="7" id="KW-1185">Reference proteome</keyword>
<organism evidence="6 7">
    <name type="scientific">Macrostomum lignano</name>
    <dbReference type="NCBI Taxonomy" id="282301"/>
    <lineage>
        <taxon>Eukaryota</taxon>
        <taxon>Metazoa</taxon>
        <taxon>Spiralia</taxon>
        <taxon>Lophotrochozoa</taxon>
        <taxon>Platyhelminthes</taxon>
        <taxon>Rhabditophora</taxon>
        <taxon>Macrostomorpha</taxon>
        <taxon>Macrostomida</taxon>
        <taxon>Macrostomidae</taxon>
        <taxon>Macrostomum</taxon>
    </lineage>
</organism>
<feature type="coiled-coil region" evidence="4">
    <location>
        <begin position="199"/>
        <end position="226"/>
    </location>
</feature>
<name>A0A267FPY4_9PLAT</name>
<dbReference type="SUPFAM" id="SSF50978">
    <property type="entry name" value="WD40 repeat-like"/>
    <property type="match status" value="1"/>
</dbReference>
<dbReference type="Proteomes" id="UP000215902">
    <property type="component" value="Unassembled WGS sequence"/>
</dbReference>
<dbReference type="AlphaFoldDB" id="A0A267FPY4"/>
<evidence type="ECO:0000256" key="4">
    <source>
        <dbReference type="SAM" id="Coils"/>
    </source>
</evidence>
<dbReference type="Gene3D" id="2.130.10.10">
    <property type="entry name" value="YVTN repeat-like/Quinoprotein amine dehydrogenase"/>
    <property type="match status" value="1"/>
</dbReference>
<dbReference type="InterPro" id="IPR015943">
    <property type="entry name" value="WD40/YVTN_repeat-like_dom_sf"/>
</dbReference>
<protein>
    <submittedName>
        <fullName evidence="6">Uncharacterized protein</fullName>
    </submittedName>
</protein>
<keyword evidence="2" id="KW-0677">Repeat</keyword>
<sequence>MNKLVQHYPVHEGPANGIAFHPSGNFLLSAGDDSTLRLYDLLEGRLIYTLRGHDGAVTACSFSVCGANFASGGADQQVFLWRTNFDQGAGGAPQAETMEVGEPAQPRKQQQDGSRPSRQSGHQQQPLAGQRSAELASSSRLVTDVGRHGGRGPSSAFDDSLPRPSLAAPVNGGGVAAVGSSTEQQQQPGSVPPVIANTLEHVVRQLDILTQTVSILEQRLTLTENKLKDVLDSQRPPSAK</sequence>
<comment type="caution">
    <text evidence="6">The sequence shown here is derived from an EMBL/GenBank/DDBJ whole genome shotgun (WGS) entry which is preliminary data.</text>
</comment>
<accession>A0A267FPY4</accession>
<dbReference type="STRING" id="282301.A0A267FPY4"/>
<keyword evidence="1 3" id="KW-0853">WD repeat</keyword>
<reference evidence="6 7" key="1">
    <citation type="submission" date="2017-06" db="EMBL/GenBank/DDBJ databases">
        <title>A platform for efficient transgenesis in Macrostomum lignano, a flatworm model organism for stem cell research.</title>
        <authorList>
            <person name="Berezikov E."/>
        </authorList>
    </citation>
    <scope>NUCLEOTIDE SEQUENCE [LARGE SCALE GENOMIC DNA]</scope>
    <source>
        <strain evidence="6">DV1</strain>
        <tissue evidence="6">Whole organism</tissue>
    </source>
</reference>
<dbReference type="EMBL" id="NIVC01000858">
    <property type="protein sequence ID" value="PAA75880.1"/>
    <property type="molecule type" value="Genomic_DNA"/>
</dbReference>
<dbReference type="Pfam" id="PF00400">
    <property type="entry name" value="WD40"/>
    <property type="match status" value="2"/>
</dbReference>
<feature type="repeat" description="WD" evidence="3">
    <location>
        <begin position="8"/>
        <end position="49"/>
    </location>
</feature>
<keyword evidence="4" id="KW-0175">Coiled coil</keyword>
<evidence type="ECO:0000256" key="3">
    <source>
        <dbReference type="PROSITE-ProRule" id="PRU00221"/>
    </source>
</evidence>
<feature type="compositionally biased region" description="Polar residues" evidence="5">
    <location>
        <begin position="107"/>
        <end position="127"/>
    </location>
</feature>